<evidence type="ECO:0000313" key="6">
    <source>
        <dbReference type="Proteomes" id="UP000078561"/>
    </source>
</evidence>
<keyword evidence="3" id="KW-0206">Cytoskeleton</keyword>
<dbReference type="SUPFAM" id="SSF46988">
    <property type="entry name" value="Tubulin chaperone cofactor A"/>
    <property type="match status" value="1"/>
</dbReference>
<feature type="region of interest" description="Disordered" evidence="4">
    <location>
        <begin position="79"/>
        <end position="105"/>
    </location>
</feature>
<dbReference type="AlphaFoldDB" id="A0A168N057"/>
<evidence type="ECO:0000256" key="3">
    <source>
        <dbReference type="RuleBase" id="RU364030"/>
    </source>
</evidence>
<protein>
    <recommendedName>
        <fullName evidence="3">Tubulin-specific chaperone A</fullName>
    </recommendedName>
</protein>
<evidence type="ECO:0000256" key="4">
    <source>
        <dbReference type="SAM" id="MobiDB-lite"/>
    </source>
</evidence>
<dbReference type="GO" id="GO:0005874">
    <property type="term" value="C:microtubule"/>
    <property type="evidence" value="ECO:0007669"/>
    <property type="project" value="UniProtKB-KW"/>
</dbReference>
<feature type="compositionally biased region" description="Polar residues" evidence="4">
    <location>
        <begin position="89"/>
        <end position="98"/>
    </location>
</feature>
<evidence type="ECO:0000313" key="5">
    <source>
        <dbReference type="EMBL" id="SAL99541.1"/>
    </source>
</evidence>
<dbReference type="GO" id="GO:0005829">
    <property type="term" value="C:cytosol"/>
    <property type="evidence" value="ECO:0007669"/>
    <property type="project" value="TreeGrafter"/>
</dbReference>
<keyword evidence="3" id="KW-0493">Microtubule</keyword>
<proteinExistence type="inferred from homology"/>
<dbReference type="InterPro" id="IPR004226">
    <property type="entry name" value="TBCA"/>
</dbReference>
<dbReference type="OrthoDB" id="296187at2759"/>
<sequence>MTLKELKIKTNVVVRINKEQGAYEKEAETQQKRIDKLIADGADEADVRKQKEVLEETFVMIPDVKQRLVKAYKDLQDKAEDPQYEGSEELQQAQSVLSSIDPDML</sequence>
<dbReference type="OMA" id="VIQECIM"/>
<dbReference type="GO" id="GO:0048487">
    <property type="term" value="F:beta-tubulin binding"/>
    <property type="evidence" value="ECO:0007669"/>
    <property type="project" value="InterPro"/>
</dbReference>
<organism evidence="5">
    <name type="scientific">Absidia glauca</name>
    <name type="common">Pin mould</name>
    <dbReference type="NCBI Taxonomy" id="4829"/>
    <lineage>
        <taxon>Eukaryota</taxon>
        <taxon>Fungi</taxon>
        <taxon>Fungi incertae sedis</taxon>
        <taxon>Mucoromycota</taxon>
        <taxon>Mucoromycotina</taxon>
        <taxon>Mucoromycetes</taxon>
        <taxon>Mucorales</taxon>
        <taxon>Cunninghamellaceae</taxon>
        <taxon>Absidia</taxon>
    </lineage>
</organism>
<keyword evidence="3" id="KW-0963">Cytoplasm</keyword>
<dbReference type="Gene3D" id="1.20.58.90">
    <property type="match status" value="1"/>
</dbReference>
<comment type="similarity">
    <text evidence="1 3">Belongs to the TBCA family.</text>
</comment>
<dbReference type="EMBL" id="LT552921">
    <property type="protein sequence ID" value="SAL99541.1"/>
    <property type="molecule type" value="Genomic_DNA"/>
</dbReference>
<reference evidence="5" key="1">
    <citation type="submission" date="2016-04" db="EMBL/GenBank/DDBJ databases">
        <authorList>
            <person name="Evans L.H."/>
            <person name="Alamgir A."/>
            <person name="Owens N."/>
            <person name="Weber N.D."/>
            <person name="Virtaneva K."/>
            <person name="Barbian K."/>
            <person name="Babar A."/>
            <person name="Rosenke K."/>
        </authorList>
    </citation>
    <scope>NUCLEOTIDE SEQUENCE [LARGE SCALE GENOMIC DNA]</scope>
    <source>
        <strain evidence="5">CBS 101.48</strain>
    </source>
</reference>
<name>A0A168N057_ABSGL</name>
<comment type="subcellular location">
    <subcellularLocation>
        <location evidence="3">Cytoplasm</location>
        <location evidence="3">Cytoskeleton</location>
    </subcellularLocation>
</comment>
<dbReference type="FunCoup" id="A0A168N057">
    <property type="interactions" value="162"/>
</dbReference>
<evidence type="ECO:0000256" key="2">
    <source>
        <dbReference type="ARBA" id="ARBA00023186"/>
    </source>
</evidence>
<accession>A0A168N057</accession>
<dbReference type="GO" id="GO:0007023">
    <property type="term" value="P:post-chaperonin tubulin folding pathway"/>
    <property type="evidence" value="ECO:0007669"/>
    <property type="project" value="UniProtKB-UniRule"/>
</dbReference>
<dbReference type="InParanoid" id="A0A168N057"/>
<dbReference type="PANTHER" id="PTHR21500">
    <property type="entry name" value="TUBULIN-SPECIFIC CHAPERONE A"/>
    <property type="match status" value="1"/>
</dbReference>
<dbReference type="PANTHER" id="PTHR21500:SF0">
    <property type="entry name" value="TUBULIN-SPECIFIC CHAPERONE A"/>
    <property type="match status" value="1"/>
</dbReference>
<dbReference type="InterPro" id="IPR036126">
    <property type="entry name" value="TBCA_sf"/>
</dbReference>
<evidence type="ECO:0000256" key="1">
    <source>
        <dbReference type="ARBA" id="ARBA00006806"/>
    </source>
</evidence>
<keyword evidence="2 3" id="KW-0143">Chaperone</keyword>
<dbReference type="STRING" id="4829.A0A168N057"/>
<dbReference type="Pfam" id="PF02970">
    <property type="entry name" value="TBCA"/>
    <property type="match status" value="1"/>
</dbReference>
<dbReference type="Proteomes" id="UP000078561">
    <property type="component" value="Unassembled WGS sequence"/>
</dbReference>
<dbReference type="GO" id="GO:0007021">
    <property type="term" value="P:tubulin complex assembly"/>
    <property type="evidence" value="ECO:0007669"/>
    <property type="project" value="UniProtKB-UniRule"/>
</dbReference>
<keyword evidence="6" id="KW-1185">Reference proteome</keyword>
<gene>
    <name evidence="5" type="primary">ABSGL_05186.1 scaffold 6851</name>
</gene>
<comment type="subunit">
    <text evidence="3">Supercomplex made of cofactors A to E. Cofactors A and D function by capturing and stabilizing tubulin in a quasi-native conformation. Cofactor E binds to the cofactor D-tubulin complex; interaction with cofactor C then causes the release of tubulin polypeptides that are committed to the native state.</text>
</comment>